<dbReference type="Pfam" id="PF01168">
    <property type="entry name" value="Ala_racemase_N"/>
    <property type="match status" value="1"/>
</dbReference>
<dbReference type="InterPro" id="IPR029066">
    <property type="entry name" value="PLP-binding_barrel"/>
</dbReference>
<comment type="pathway">
    <text evidence="5">Amino-acid biosynthesis; D-alanine biosynthesis; D-alanine from L-alanine: step 1/1.</text>
</comment>
<dbReference type="SUPFAM" id="SSF53244">
    <property type="entry name" value="MurD-like peptide ligases, peptide-binding domain"/>
    <property type="match status" value="1"/>
</dbReference>
<dbReference type="SUPFAM" id="SSF50621">
    <property type="entry name" value="Alanine racemase C-terminal domain-like"/>
    <property type="match status" value="1"/>
</dbReference>
<keyword evidence="4 5" id="KW-0413">Isomerase</keyword>
<comment type="cofactor">
    <cofactor evidence="2 5 6">
        <name>pyridoxal 5'-phosphate</name>
        <dbReference type="ChEBI" id="CHEBI:597326"/>
    </cofactor>
</comment>
<gene>
    <name evidence="9" type="primary">alr</name>
    <name evidence="9" type="ORF">BHF72_0432</name>
</gene>
<protein>
    <recommendedName>
        <fullName evidence="5">Alanine racemase</fullName>
        <ecNumber evidence="5">5.1.1.1</ecNumber>
    </recommendedName>
</protein>
<comment type="function">
    <text evidence="5">Catalyzes the interconversion of L-alanine and D-alanine. May also act on other amino acids.</text>
</comment>
<dbReference type="Pfam" id="PF00842">
    <property type="entry name" value="Ala_racemase_C"/>
    <property type="match status" value="1"/>
</dbReference>
<dbReference type="NCBIfam" id="NF008897">
    <property type="entry name" value="PRK11930.1"/>
    <property type="match status" value="1"/>
</dbReference>
<dbReference type="InterPro" id="IPR036615">
    <property type="entry name" value="Mur_ligase_C_dom_sf"/>
</dbReference>
<feature type="binding site" evidence="5 7">
    <location>
        <position position="583"/>
    </location>
    <ligand>
        <name>substrate</name>
    </ligand>
</feature>
<dbReference type="InterPro" id="IPR001608">
    <property type="entry name" value="Ala_racemase_N"/>
</dbReference>
<dbReference type="Gene3D" id="3.40.1190.10">
    <property type="entry name" value="Mur-like, catalytic domain"/>
    <property type="match status" value="1"/>
</dbReference>
<dbReference type="PATRIC" id="fig|237258.4.peg.614"/>
<dbReference type="KEGG" id="cnr:EB819_11205"/>
<feature type="modified residue" description="N6-(pyridoxal phosphate)lysine" evidence="5 6">
    <location>
        <position position="484"/>
    </location>
</feature>
<dbReference type="InterPro" id="IPR000821">
    <property type="entry name" value="Ala_racemase"/>
</dbReference>
<dbReference type="GO" id="GO:0005829">
    <property type="term" value="C:cytosol"/>
    <property type="evidence" value="ECO:0007669"/>
    <property type="project" value="TreeGrafter"/>
</dbReference>
<dbReference type="GO" id="GO:0005524">
    <property type="term" value="F:ATP binding"/>
    <property type="evidence" value="ECO:0007669"/>
    <property type="project" value="InterPro"/>
</dbReference>
<accession>A0A1E5UCH2</accession>
<dbReference type="FunFam" id="3.20.20.10:FF:000002">
    <property type="entry name" value="Alanine racemase"/>
    <property type="match status" value="1"/>
</dbReference>
<comment type="caution">
    <text evidence="9">The sequence shown here is derived from an EMBL/GenBank/DDBJ whole genome shotgun (WGS) entry which is preliminary data.</text>
</comment>
<dbReference type="GO" id="GO:0030170">
    <property type="term" value="F:pyridoxal phosphate binding"/>
    <property type="evidence" value="ECO:0007669"/>
    <property type="project" value="UniProtKB-UniRule"/>
</dbReference>
<dbReference type="NCBIfam" id="TIGR00492">
    <property type="entry name" value="alr"/>
    <property type="match status" value="1"/>
</dbReference>
<dbReference type="PANTHER" id="PTHR30511">
    <property type="entry name" value="ALANINE RACEMASE"/>
    <property type="match status" value="1"/>
</dbReference>
<keyword evidence="10" id="KW-1185">Reference proteome</keyword>
<dbReference type="PANTHER" id="PTHR30511:SF0">
    <property type="entry name" value="ALANINE RACEMASE, CATABOLIC-RELATED"/>
    <property type="match status" value="1"/>
</dbReference>
<comment type="catalytic activity">
    <reaction evidence="1 5">
        <text>L-alanine = D-alanine</text>
        <dbReference type="Rhea" id="RHEA:20249"/>
        <dbReference type="ChEBI" id="CHEBI:57416"/>
        <dbReference type="ChEBI" id="CHEBI:57972"/>
        <dbReference type="EC" id="5.1.1.1"/>
    </reaction>
</comment>
<reference evidence="9 10" key="1">
    <citation type="submission" date="2016-09" db="EMBL/GenBank/DDBJ databases">
        <authorList>
            <person name="Capua I."/>
            <person name="De Benedictis P."/>
            <person name="Joannis T."/>
            <person name="Lombin L.H."/>
            <person name="Cattoli G."/>
        </authorList>
    </citation>
    <scope>NUCLEOTIDE SEQUENCE [LARGE SCALE GENOMIC DNA]</scope>
    <source>
        <strain evidence="9 10">NRS-1</strain>
    </source>
</reference>
<dbReference type="STRING" id="237258.SAMN04489756_104133"/>
<dbReference type="InterPro" id="IPR013221">
    <property type="entry name" value="Mur_ligase_cen"/>
</dbReference>
<dbReference type="RefSeq" id="WP_069799879.1">
    <property type="nucleotide sequence ID" value="NZ_CP034157.1"/>
</dbReference>
<dbReference type="GO" id="GO:0030632">
    <property type="term" value="P:D-alanine biosynthetic process"/>
    <property type="evidence" value="ECO:0007669"/>
    <property type="project" value="UniProtKB-UniRule"/>
</dbReference>
<evidence type="ECO:0000256" key="2">
    <source>
        <dbReference type="ARBA" id="ARBA00001933"/>
    </source>
</evidence>
<evidence type="ECO:0000259" key="8">
    <source>
        <dbReference type="SMART" id="SM01005"/>
    </source>
</evidence>
<dbReference type="EMBL" id="MKGI01000076">
    <property type="protein sequence ID" value="OEL10609.1"/>
    <property type="molecule type" value="Genomic_DNA"/>
</dbReference>
<dbReference type="SUPFAM" id="SSF53623">
    <property type="entry name" value="MurD-like peptide ligases, catalytic domain"/>
    <property type="match status" value="1"/>
</dbReference>
<evidence type="ECO:0000256" key="5">
    <source>
        <dbReference type="HAMAP-Rule" id="MF_01201"/>
    </source>
</evidence>
<name>A0A1E5UCH2_9FLAO</name>
<feature type="active site" description="Proton acceptor; specific for L-alanine" evidence="5">
    <location>
        <position position="710"/>
    </location>
</feature>
<dbReference type="CDD" id="cd00430">
    <property type="entry name" value="PLPDE_III_AR"/>
    <property type="match status" value="1"/>
</dbReference>
<dbReference type="Proteomes" id="UP000095601">
    <property type="component" value="Unassembled WGS sequence"/>
</dbReference>
<dbReference type="InterPro" id="IPR036565">
    <property type="entry name" value="Mur-like_cat_sf"/>
</dbReference>
<evidence type="ECO:0000313" key="9">
    <source>
        <dbReference type="EMBL" id="OEL10609.1"/>
    </source>
</evidence>
<keyword evidence="3 5" id="KW-0663">Pyridoxal phosphate</keyword>
<sequence length="815" mass="93210">MNYTTKEIAEITQSQIIGDKNLQIHHIAFDSRNIYSTLKTAFIAINTHKNSGEKYIPQAIEKGIKVIISENFYSEYDGITWIIVENSVKFLQDLAHYHIENHSIKTIGITGSNGKTIVKEWLYQCLWNEFPTVKSPKSFNSQIGLPISLLQTSEKHQVGIFEVGISKPQEMKTLEEIFSPKIGILTHIGTAHSSNFENELQLIKEKLILFKNSEIIIYNGDNEQVCKEIKTQYSDKKLISFGLKTHNDVKIICNYNDRNQEILVQYFSEKLSFPANQRDEATLTNALAVICILKEFGFTNEKIVEKINNLKAVEMRLESVNGVRNNLIINDSFNLDLDSLIIAYQFINQYNRDEKTLILSDIFDVKNDDVSLYHKVAEITNQQNFKQIFLVGNQISRFQEKFNAKTYTFSTTKELLESQQLNSIENQLILLKGARIFEFEKIKSHLELQKHDTVLEINLNAILHNINVHKSLLKPETKMCAMVKAYSYGLGGYEIAEFLQHHHIDYLGVAYADEGVDLRKNGITTPILVMNPEQGSYDVIIDYNLEPEIYSLRVLELFANQLQLKGIQQKYPIHIKVETGMHRLGFKEHEIDELVENLKKYNVKVASIFSHLSSADVPEEDDYTMEQIHTFQRVSSKISEALGYQPIRHILNTAGITYYSDYQFEMVRIGIGMVGISANPEVKKQLQSAVTFKTVISQISEVKQGESIGYNRKYKAEKDTRIATIPVGYADGIPRLIGNKKGFVGIHNQKVSIVGNICMDMLMVDLQNIKAKEGDEVIIFNGNPTLEEFSGYCQTIPYEVLTSISRRVKRIYIKD</sequence>
<dbReference type="UniPathway" id="UPA00042">
    <property type="reaction ID" value="UER00497"/>
</dbReference>
<dbReference type="HAMAP" id="MF_01201">
    <property type="entry name" value="Ala_racemase"/>
    <property type="match status" value="1"/>
</dbReference>
<dbReference type="Gene3D" id="2.40.37.10">
    <property type="entry name" value="Lyase, Ornithine Decarboxylase, Chain A, domain 1"/>
    <property type="match status" value="1"/>
</dbReference>
<dbReference type="InterPro" id="IPR009006">
    <property type="entry name" value="Ala_racemase/Decarboxylase_C"/>
</dbReference>
<evidence type="ECO:0000313" key="10">
    <source>
        <dbReference type="Proteomes" id="UP000095601"/>
    </source>
</evidence>
<dbReference type="AlphaFoldDB" id="A0A1E5UCH2"/>
<dbReference type="GO" id="GO:0008784">
    <property type="term" value="F:alanine racemase activity"/>
    <property type="evidence" value="ECO:0007669"/>
    <property type="project" value="UniProtKB-UniRule"/>
</dbReference>
<feature type="binding site" evidence="5 7">
    <location>
        <position position="759"/>
    </location>
    <ligand>
        <name>substrate</name>
    </ligand>
</feature>
<dbReference type="OrthoDB" id="9801978at2"/>
<dbReference type="EC" id="5.1.1.1" evidence="5"/>
<dbReference type="SMART" id="SM01005">
    <property type="entry name" value="Ala_racemase_C"/>
    <property type="match status" value="1"/>
</dbReference>
<dbReference type="InterPro" id="IPR011079">
    <property type="entry name" value="Ala_racemase_C"/>
</dbReference>
<evidence type="ECO:0000256" key="3">
    <source>
        <dbReference type="ARBA" id="ARBA00022898"/>
    </source>
</evidence>
<dbReference type="GO" id="GO:0016881">
    <property type="term" value="F:acid-amino acid ligase activity"/>
    <property type="evidence" value="ECO:0007669"/>
    <property type="project" value="InterPro"/>
</dbReference>
<evidence type="ECO:0000256" key="7">
    <source>
        <dbReference type="PIRSR" id="PIRSR600821-52"/>
    </source>
</evidence>
<comment type="similarity">
    <text evidence="5">Belongs to the alanine racemase family.</text>
</comment>
<evidence type="ECO:0000256" key="1">
    <source>
        <dbReference type="ARBA" id="ARBA00000316"/>
    </source>
</evidence>
<dbReference type="SUPFAM" id="SSF51419">
    <property type="entry name" value="PLP-binding barrel"/>
    <property type="match status" value="1"/>
</dbReference>
<evidence type="ECO:0000256" key="6">
    <source>
        <dbReference type="PIRSR" id="PIRSR600821-50"/>
    </source>
</evidence>
<organism evidence="9 10">
    <name type="scientific">Cloacibacterium normanense</name>
    <dbReference type="NCBI Taxonomy" id="237258"/>
    <lineage>
        <taxon>Bacteria</taxon>
        <taxon>Pseudomonadati</taxon>
        <taxon>Bacteroidota</taxon>
        <taxon>Flavobacteriia</taxon>
        <taxon>Flavobacteriales</taxon>
        <taxon>Weeksellaceae</taxon>
    </lineage>
</organism>
<dbReference type="Pfam" id="PF08245">
    <property type="entry name" value="Mur_ligase_M"/>
    <property type="match status" value="1"/>
</dbReference>
<feature type="active site" description="Proton acceptor; specific for D-alanine" evidence="5">
    <location>
        <position position="484"/>
    </location>
</feature>
<dbReference type="InterPro" id="IPR035911">
    <property type="entry name" value="MurE/MurF_N"/>
</dbReference>
<dbReference type="Gene3D" id="3.40.1390.10">
    <property type="entry name" value="MurE/MurF, N-terminal domain"/>
    <property type="match status" value="1"/>
</dbReference>
<dbReference type="SUPFAM" id="SSF63418">
    <property type="entry name" value="MurE/MurF N-terminal domain"/>
    <property type="match status" value="1"/>
</dbReference>
<proteinExistence type="inferred from homology"/>
<dbReference type="Gene3D" id="3.20.20.10">
    <property type="entry name" value="Alanine racemase"/>
    <property type="match status" value="1"/>
</dbReference>
<feature type="domain" description="Alanine racemase C-terminal" evidence="8">
    <location>
        <begin position="689"/>
        <end position="813"/>
    </location>
</feature>
<dbReference type="Gene3D" id="3.90.190.20">
    <property type="entry name" value="Mur ligase, C-terminal domain"/>
    <property type="match status" value="1"/>
</dbReference>
<evidence type="ECO:0000256" key="4">
    <source>
        <dbReference type="ARBA" id="ARBA00023235"/>
    </source>
</evidence>
<dbReference type="PRINTS" id="PR00992">
    <property type="entry name" value="ALARACEMASE"/>
</dbReference>